<dbReference type="EMBL" id="QKYT01000032">
    <property type="protein sequence ID" value="RIA97253.1"/>
    <property type="molecule type" value="Genomic_DNA"/>
</dbReference>
<name>A0A397TG87_9GLOM</name>
<evidence type="ECO:0000313" key="2">
    <source>
        <dbReference type="EMBL" id="RIA97253.1"/>
    </source>
</evidence>
<sequence>FITSFPQFFFSFIFIYNLYSYTLFLTNSISLFLGPLVLPVLQLRSFSFFGSTINKGMFFIFYLFFFIVSILYFISN</sequence>
<evidence type="ECO:0000313" key="3">
    <source>
        <dbReference type="Proteomes" id="UP000265703"/>
    </source>
</evidence>
<keyword evidence="1" id="KW-0812">Transmembrane</keyword>
<keyword evidence="3" id="KW-1185">Reference proteome</keyword>
<protein>
    <submittedName>
        <fullName evidence="2">Uncharacterized protein</fullName>
    </submittedName>
</protein>
<dbReference type="AlphaFoldDB" id="A0A397TG87"/>
<proteinExistence type="predicted"/>
<evidence type="ECO:0000256" key="1">
    <source>
        <dbReference type="SAM" id="Phobius"/>
    </source>
</evidence>
<dbReference type="Proteomes" id="UP000265703">
    <property type="component" value="Unassembled WGS sequence"/>
</dbReference>
<organism evidence="2 3">
    <name type="scientific">Glomus cerebriforme</name>
    <dbReference type="NCBI Taxonomy" id="658196"/>
    <lineage>
        <taxon>Eukaryota</taxon>
        <taxon>Fungi</taxon>
        <taxon>Fungi incertae sedis</taxon>
        <taxon>Mucoromycota</taxon>
        <taxon>Glomeromycotina</taxon>
        <taxon>Glomeromycetes</taxon>
        <taxon>Glomerales</taxon>
        <taxon>Glomeraceae</taxon>
        <taxon>Glomus</taxon>
    </lineage>
</organism>
<gene>
    <name evidence="2" type="ORF">C1645_752873</name>
</gene>
<feature type="transmembrane region" description="Helical" evidence="1">
    <location>
        <begin position="18"/>
        <end position="41"/>
    </location>
</feature>
<feature type="transmembrane region" description="Helical" evidence="1">
    <location>
        <begin position="53"/>
        <end position="74"/>
    </location>
</feature>
<feature type="non-terminal residue" evidence="2">
    <location>
        <position position="1"/>
    </location>
</feature>
<comment type="caution">
    <text evidence="2">The sequence shown here is derived from an EMBL/GenBank/DDBJ whole genome shotgun (WGS) entry which is preliminary data.</text>
</comment>
<reference evidence="2 3" key="1">
    <citation type="submission" date="2018-06" db="EMBL/GenBank/DDBJ databases">
        <title>Comparative genomics reveals the genomic features of Rhizophagus irregularis, R. cerebriforme, R. diaphanum and Gigaspora rosea, and their symbiotic lifestyle signature.</title>
        <authorList>
            <person name="Morin E."/>
            <person name="San Clemente H."/>
            <person name="Chen E.C.H."/>
            <person name="De La Providencia I."/>
            <person name="Hainaut M."/>
            <person name="Kuo A."/>
            <person name="Kohler A."/>
            <person name="Murat C."/>
            <person name="Tang N."/>
            <person name="Roy S."/>
            <person name="Loubradou J."/>
            <person name="Henrissat B."/>
            <person name="Grigoriev I.V."/>
            <person name="Corradi N."/>
            <person name="Roux C."/>
            <person name="Martin F.M."/>
        </authorList>
    </citation>
    <scope>NUCLEOTIDE SEQUENCE [LARGE SCALE GENOMIC DNA]</scope>
    <source>
        <strain evidence="2 3">DAOM 227022</strain>
    </source>
</reference>
<accession>A0A397TG87</accession>
<keyword evidence="1" id="KW-0472">Membrane</keyword>
<keyword evidence="1" id="KW-1133">Transmembrane helix</keyword>